<keyword evidence="2" id="KW-0812">Transmembrane</keyword>
<keyword evidence="2" id="KW-0830">Ubiquinone</keyword>
<feature type="transmembrane region" description="Helical" evidence="2">
    <location>
        <begin position="47"/>
        <end position="72"/>
    </location>
</feature>
<keyword evidence="2" id="KW-1133">Transmembrane helix</keyword>
<sequence length="159" mass="17467">MLEIIFGLLIMGGCVVFFSRSPSFGIFGVLLQALAFAGFICLLGLPFFGLLLVLIYIGGMLIVFLFSSLLSAERYPDSGWSQSLVFFFVFFSLFLPYIQSWDPLVSFLGYGPLIKESGLGELFGAFGSFTLLIACVLLIALVIVLIFSFQHSCGTLRKL</sequence>
<organism evidence="3">
    <name type="scientific">Amphiura sp. CZ-2022</name>
    <dbReference type="NCBI Taxonomy" id="2993812"/>
    <lineage>
        <taxon>Eukaryota</taxon>
        <taxon>Metazoa</taxon>
        <taxon>Echinodermata</taxon>
        <taxon>Eleutherozoa</taxon>
        <taxon>Asterozoa</taxon>
        <taxon>Ophiuroidea</taxon>
        <taxon>Myophiuroidea</taxon>
        <taxon>Metophiurida</taxon>
        <taxon>Ophintegrida</taxon>
        <taxon>Amphilepidida</taxon>
        <taxon>Ophiurina</taxon>
        <taxon>Gnathophiurina</taxon>
        <taxon>Amphiuroidea</taxon>
        <taxon>Amphiuridae</taxon>
        <taxon>Amphiura</taxon>
    </lineage>
</organism>
<dbReference type="GO" id="GO:0031966">
    <property type="term" value="C:mitochondrial membrane"/>
    <property type="evidence" value="ECO:0007669"/>
    <property type="project" value="UniProtKB-SubCell"/>
</dbReference>
<dbReference type="EC" id="7.1.1.2" evidence="2"/>
<protein>
    <recommendedName>
        <fullName evidence="1 2">NADH-ubiquinone oxidoreductase chain 6</fullName>
        <ecNumber evidence="2">7.1.1.2</ecNumber>
    </recommendedName>
</protein>
<keyword evidence="2 3" id="KW-0496">Mitochondrion</keyword>
<dbReference type="Pfam" id="PF00499">
    <property type="entry name" value="Oxidored_q3"/>
    <property type="match status" value="1"/>
</dbReference>
<comment type="function">
    <text evidence="2">Core subunit of the mitochondrial membrane respiratory chain NADH dehydrogenase (Complex I) which catalyzes electron transfer from NADH through the respiratory chain, using ubiquinone as an electron acceptor. Essential for the catalytic activity and assembly of complex I.</text>
</comment>
<name>A0A9E8D0B5_9ECHI</name>
<evidence type="ECO:0000256" key="1">
    <source>
        <dbReference type="ARBA" id="ARBA00021095"/>
    </source>
</evidence>
<keyword evidence="2" id="KW-0813">Transport</keyword>
<dbReference type="Gene3D" id="1.20.120.1200">
    <property type="entry name" value="NADH-ubiquinone/plastoquinone oxidoreductase chain 6, subunit NuoJ"/>
    <property type="match status" value="1"/>
</dbReference>
<dbReference type="InterPro" id="IPR042106">
    <property type="entry name" value="Nuo/plastoQ_OxRdtase_6_NuoJ"/>
</dbReference>
<dbReference type="AlphaFoldDB" id="A0A9E8D0B5"/>
<gene>
    <name evidence="3" type="primary">ND6</name>
</gene>
<accession>A0A9E8D0B5</accession>
<dbReference type="EMBL" id="OP273954">
    <property type="protein sequence ID" value="UZG65692.1"/>
    <property type="molecule type" value="Genomic_DNA"/>
</dbReference>
<feature type="transmembrane region" description="Helical" evidence="2">
    <location>
        <begin position="122"/>
        <end position="149"/>
    </location>
</feature>
<feature type="transmembrane region" description="Helical" evidence="2">
    <location>
        <begin position="84"/>
        <end position="102"/>
    </location>
</feature>
<keyword evidence="2" id="KW-0520">NAD</keyword>
<evidence type="ECO:0000256" key="2">
    <source>
        <dbReference type="RuleBase" id="RU004430"/>
    </source>
</evidence>
<comment type="similarity">
    <text evidence="2">Belongs to the complex I subunit 6 family.</text>
</comment>
<keyword evidence="2" id="KW-1278">Translocase</keyword>
<evidence type="ECO:0000313" key="3">
    <source>
        <dbReference type="EMBL" id="UZG65692.1"/>
    </source>
</evidence>
<reference evidence="3" key="1">
    <citation type="submission" date="2022-08" db="EMBL/GenBank/DDBJ databases">
        <authorList>
            <person name="Chen Z."/>
            <person name="Zakrzewska S."/>
            <person name="Hajare H.S."/>
            <person name="Alvarez-Buylla A."/>
            <person name="Abderemane-Ali F."/>
            <person name="Bogan M."/>
            <person name="Ramirez D."/>
            <person name="O'Connell L.A."/>
            <person name="Du Bois J."/>
            <person name="Minor D.L. Jr."/>
        </authorList>
    </citation>
    <scope>NUCLEOTIDE SEQUENCE</scope>
</reference>
<comment type="subcellular location">
    <subcellularLocation>
        <location evidence="2">Mitochondrion membrane</location>
        <topology evidence="2">Multi-pass membrane protein</topology>
    </subcellularLocation>
</comment>
<keyword evidence="2" id="KW-0679">Respiratory chain</keyword>
<dbReference type="InterPro" id="IPR001457">
    <property type="entry name" value="NADH_UbQ/plastoQ_OxRdtase_su6"/>
</dbReference>
<keyword evidence="2" id="KW-0472">Membrane</keyword>
<proteinExistence type="inferred from homology"/>
<geneLocation type="mitochondrion" evidence="3"/>
<comment type="catalytic activity">
    <reaction evidence="2">
        <text>a ubiquinone + NADH + 5 H(+)(in) = a ubiquinol + NAD(+) + 4 H(+)(out)</text>
        <dbReference type="Rhea" id="RHEA:29091"/>
        <dbReference type="Rhea" id="RHEA-COMP:9565"/>
        <dbReference type="Rhea" id="RHEA-COMP:9566"/>
        <dbReference type="ChEBI" id="CHEBI:15378"/>
        <dbReference type="ChEBI" id="CHEBI:16389"/>
        <dbReference type="ChEBI" id="CHEBI:17976"/>
        <dbReference type="ChEBI" id="CHEBI:57540"/>
        <dbReference type="ChEBI" id="CHEBI:57945"/>
        <dbReference type="EC" id="7.1.1.2"/>
    </reaction>
</comment>
<dbReference type="GO" id="GO:0008137">
    <property type="term" value="F:NADH dehydrogenase (ubiquinone) activity"/>
    <property type="evidence" value="ECO:0007669"/>
    <property type="project" value="UniProtKB-UniRule"/>
</dbReference>
<keyword evidence="2" id="KW-0249">Electron transport</keyword>